<evidence type="ECO:0000259" key="13">
    <source>
        <dbReference type="Pfam" id="PF02931"/>
    </source>
</evidence>
<evidence type="ECO:0000256" key="7">
    <source>
        <dbReference type="ARBA" id="ARBA00022989"/>
    </source>
</evidence>
<evidence type="ECO:0000256" key="10">
    <source>
        <dbReference type="ARBA" id="ARBA00023303"/>
    </source>
</evidence>
<evidence type="ECO:0000313" key="16">
    <source>
        <dbReference type="Proteomes" id="UP000251120"/>
    </source>
</evidence>
<dbReference type="Proteomes" id="UP000251120">
    <property type="component" value="Chromosome"/>
</dbReference>
<feature type="transmembrane region" description="Helical" evidence="11">
    <location>
        <begin position="326"/>
        <end position="347"/>
    </location>
</feature>
<dbReference type="CDD" id="cd18988">
    <property type="entry name" value="LGIC_ECD_bact"/>
    <property type="match status" value="1"/>
</dbReference>
<keyword evidence="6 12" id="KW-0732">Signal</keyword>
<evidence type="ECO:0000256" key="4">
    <source>
        <dbReference type="ARBA" id="ARBA00022475"/>
    </source>
</evidence>
<keyword evidence="10" id="KW-0407">Ion channel</keyword>
<dbReference type="InterPro" id="IPR006202">
    <property type="entry name" value="Neur_chan_lig-bd"/>
</dbReference>
<dbReference type="InterPro" id="IPR006201">
    <property type="entry name" value="Neur_channel"/>
</dbReference>
<keyword evidence="3" id="KW-0813">Transport</keyword>
<dbReference type="SUPFAM" id="SSF90112">
    <property type="entry name" value="Neurotransmitter-gated ion-channel transmembrane pore"/>
    <property type="match status" value="1"/>
</dbReference>
<evidence type="ECO:0000256" key="2">
    <source>
        <dbReference type="ARBA" id="ARBA00004236"/>
    </source>
</evidence>
<protein>
    <submittedName>
        <fullName evidence="15">Ligand-gated ion channel</fullName>
    </submittedName>
</protein>
<feature type="transmembrane region" description="Helical" evidence="11">
    <location>
        <begin position="258"/>
        <end position="275"/>
    </location>
</feature>
<dbReference type="EMBL" id="CP021781">
    <property type="protein sequence ID" value="AXA33336.1"/>
    <property type="molecule type" value="Genomic_DNA"/>
</dbReference>
<dbReference type="SUPFAM" id="SSF63712">
    <property type="entry name" value="Nicotinic receptor ligand binding domain-like"/>
    <property type="match status" value="1"/>
</dbReference>
<proteinExistence type="predicted"/>
<dbReference type="AlphaFoldDB" id="A0A2Z4XX92"/>
<evidence type="ECO:0000256" key="1">
    <source>
        <dbReference type="ARBA" id="ARBA00004141"/>
    </source>
</evidence>
<feature type="transmembrane region" description="Helical" evidence="11">
    <location>
        <begin position="228"/>
        <end position="246"/>
    </location>
</feature>
<name>A0A2Z4XX92_9GAMM</name>
<organism evidence="14 16">
    <name type="scientific">Francisella adeliensis</name>
    <dbReference type="NCBI Taxonomy" id="2007306"/>
    <lineage>
        <taxon>Bacteria</taxon>
        <taxon>Pseudomonadati</taxon>
        <taxon>Pseudomonadota</taxon>
        <taxon>Gammaproteobacteria</taxon>
        <taxon>Thiotrichales</taxon>
        <taxon>Francisellaceae</taxon>
        <taxon>Francisella</taxon>
    </lineage>
</organism>
<keyword evidence="17" id="KW-1185">Reference proteome</keyword>
<dbReference type="InterPro" id="IPR036734">
    <property type="entry name" value="Neur_chan_lig-bd_sf"/>
</dbReference>
<dbReference type="InterPro" id="IPR036719">
    <property type="entry name" value="Neuro-gated_channel_TM_sf"/>
</dbReference>
<keyword evidence="4" id="KW-1003">Cell membrane</keyword>
<dbReference type="GO" id="GO:0005886">
    <property type="term" value="C:plasma membrane"/>
    <property type="evidence" value="ECO:0007669"/>
    <property type="project" value="UniProtKB-SubCell"/>
</dbReference>
<dbReference type="PRINTS" id="PR00253">
    <property type="entry name" value="GABAARECEPTR"/>
</dbReference>
<feature type="transmembrane region" description="Helical" evidence="11">
    <location>
        <begin position="290"/>
        <end position="314"/>
    </location>
</feature>
<evidence type="ECO:0000256" key="9">
    <source>
        <dbReference type="ARBA" id="ARBA00023136"/>
    </source>
</evidence>
<dbReference type="NCBIfam" id="NF033918">
    <property type="entry name" value="LGIC_1"/>
    <property type="match status" value="1"/>
</dbReference>
<dbReference type="GO" id="GO:0004888">
    <property type="term" value="F:transmembrane signaling receptor activity"/>
    <property type="evidence" value="ECO:0007669"/>
    <property type="project" value="InterPro"/>
</dbReference>
<evidence type="ECO:0000256" key="11">
    <source>
        <dbReference type="SAM" id="Phobius"/>
    </source>
</evidence>
<dbReference type="EMBL" id="CP043424">
    <property type="protein sequence ID" value="QIW11565.1"/>
    <property type="molecule type" value="Genomic_DNA"/>
</dbReference>
<feature type="domain" description="Neurotransmitter-gated ion-channel ligand-binding" evidence="13">
    <location>
        <begin position="28"/>
        <end position="225"/>
    </location>
</feature>
<dbReference type="RefSeq" id="WP_112869509.1">
    <property type="nucleotide sequence ID" value="NZ_CP021781.1"/>
</dbReference>
<dbReference type="Gene3D" id="1.20.58.390">
    <property type="entry name" value="Neurotransmitter-gated ion-channel transmembrane domain"/>
    <property type="match status" value="1"/>
</dbReference>
<dbReference type="GO" id="GO:0005230">
    <property type="term" value="F:extracellular ligand-gated monoatomic ion channel activity"/>
    <property type="evidence" value="ECO:0007669"/>
    <property type="project" value="InterPro"/>
</dbReference>
<gene>
    <name evidence="14" type="ORF">CDH04_02420</name>
    <name evidence="15" type="ORF">FZC43_02420</name>
</gene>
<evidence type="ECO:0000313" key="15">
    <source>
        <dbReference type="EMBL" id="QIW11565.1"/>
    </source>
</evidence>
<evidence type="ECO:0000256" key="3">
    <source>
        <dbReference type="ARBA" id="ARBA00022448"/>
    </source>
</evidence>
<sequence length="349" mass="40694">MMKIYSFIVLTLSIMISSLSYAGNPPPASPTIIDVTAFITDIQNLDELNEQVQVDAILQYEWEDSRLAYDEQKVGKKYQLYQGDFQYDEVYEGWRPQVSIINEVGSPQIKERQVRVYPDGHVILKEHRTLTLETPMALQKFPFDKQDLKGFLIPFGFENSEVQLRVNPKYQILVKDYIRNNPQVDISEWRLKDYKLNVSDPIKQYYGHSDKISMLTLTISLDRKPMNIIWKVLLPLTLLVLAMWSIFWMNKEALSDRLNISFIGILSVIAYQFLVEGDMPRIDYFTFVDGFLLISFAILFSTIVESLGVYWLVKLNKDKAARNLDIFFRIIFPIIYVLLILLLYLILVA</sequence>
<keyword evidence="7 11" id="KW-1133">Transmembrane helix</keyword>
<dbReference type="Gene3D" id="2.70.170.10">
    <property type="entry name" value="Neurotransmitter-gated ion-channel ligand-binding domain"/>
    <property type="match status" value="1"/>
</dbReference>
<evidence type="ECO:0000256" key="6">
    <source>
        <dbReference type="ARBA" id="ARBA00022729"/>
    </source>
</evidence>
<evidence type="ECO:0000313" key="17">
    <source>
        <dbReference type="Proteomes" id="UP000681131"/>
    </source>
</evidence>
<comment type="subcellular location">
    <subcellularLocation>
        <location evidence="2">Cell membrane</location>
    </subcellularLocation>
    <subcellularLocation>
        <location evidence="1">Membrane</location>
        <topology evidence="1">Multi-pass membrane protein</topology>
    </subcellularLocation>
</comment>
<dbReference type="OrthoDB" id="1326189at2"/>
<dbReference type="KEGG" id="fad:CDH04_02420"/>
<evidence type="ECO:0000256" key="5">
    <source>
        <dbReference type="ARBA" id="ARBA00022692"/>
    </source>
</evidence>
<dbReference type="Proteomes" id="UP000681131">
    <property type="component" value="Chromosome"/>
</dbReference>
<evidence type="ECO:0000313" key="14">
    <source>
        <dbReference type="EMBL" id="AXA33336.1"/>
    </source>
</evidence>
<accession>A0A2Z4XX92</accession>
<reference evidence="14 16" key="1">
    <citation type="submission" date="2017-06" db="EMBL/GenBank/DDBJ databases">
        <title>Complete genome of Francisella adeliensis.</title>
        <authorList>
            <person name="Vallesi A."/>
            <person name="Sjodin A."/>
        </authorList>
    </citation>
    <scope>NUCLEOTIDE SEQUENCE [LARGE SCALE GENOMIC DNA]</scope>
    <source>
        <strain evidence="14 16">FDC440</strain>
    </source>
</reference>
<evidence type="ECO:0000256" key="12">
    <source>
        <dbReference type="SAM" id="SignalP"/>
    </source>
</evidence>
<dbReference type="InterPro" id="IPR038050">
    <property type="entry name" value="Neuro_actylchol_rec"/>
</dbReference>
<reference evidence="15 17" key="2">
    <citation type="submission" date="2019-08" db="EMBL/GenBank/DDBJ databases">
        <title>Complete genome sequences of Francisella adeliensis (FSC1325 and FSC1326).</title>
        <authorList>
            <person name="Ohrman C."/>
            <person name="Uneklint I."/>
            <person name="Vallesi A."/>
            <person name="Karlsson L."/>
            <person name="Sjodin A."/>
        </authorList>
    </citation>
    <scope>NUCLEOTIDE SEQUENCE [LARGE SCALE GENOMIC DNA]</scope>
    <source>
        <strain evidence="15 17">FSC1325</strain>
    </source>
</reference>
<evidence type="ECO:0000256" key="8">
    <source>
        <dbReference type="ARBA" id="ARBA00023065"/>
    </source>
</evidence>
<keyword evidence="8" id="KW-0406">Ion transport</keyword>
<dbReference type="Pfam" id="PF02931">
    <property type="entry name" value="Neur_chan_LBD"/>
    <property type="match status" value="1"/>
</dbReference>
<feature type="signal peptide" evidence="12">
    <location>
        <begin position="1"/>
        <end position="22"/>
    </location>
</feature>
<dbReference type="PANTHER" id="PTHR18945">
    <property type="entry name" value="NEUROTRANSMITTER GATED ION CHANNEL"/>
    <property type="match status" value="1"/>
</dbReference>
<feature type="chain" id="PRO_5016302803" evidence="12">
    <location>
        <begin position="23"/>
        <end position="349"/>
    </location>
</feature>
<keyword evidence="9 11" id="KW-0472">Membrane</keyword>
<keyword evidence="5 11" id="KW-0812">Transmembrane</keyword>
<dbReference type="InterPro" id="IPR006028">
    <property type="entry name" value="GABAA/Glycine_rcpt"/>
</dbReference>